<evidence type="ECO:0008006" key="3">
    <source>
        <dbReference type="Google" id="ProtNLM"/>
    </source>
</evidence>
<reference evidence="2" key="1">
    <citation type="submission" date="2016-10" db="EMBL/GenBank/DDBJ databases">
        <authorList>
            <person name="Varghese N."/>
            <person name="Submissions S."/>
        </authorList>
    </citation>
    <scope>NUCLEOTIDE SEQUENCE [LARGE SCALE GENOMIC DNA]</scope>
    <source>
        <strain evidence="2">CGMCC 4.3504</strain>
    </source>
</reference>
<proteinExistence type="predicted"/>
<evidence type="ECO:0000313" key="2">
    <source>
        <dbReference type="Proteomes" id="UP000182100"/>
    </source>
</evidence>
<dbReference type="AlphaFoldDB" id="A0A1G6VYS9"/>
<evidence type="ECO:0000313" key="1">
    <source>
        <dbReference type="EMBL" id="SDD58593.1"/>
    </source>
</evidence>
<dbReference type="EMBL" id="FMZK01000009">
    <property type="protein sequence ID" value="SDD58593.1"/>
    <property type="molecule type" value="Genomic_DNA"/>
</dbReference>
<keyword evidence="2" id="KW-1185">Reference proteome</keyword>
<name>A0A1G6VYS9_9ACTN</name>
<accession>A0A1G6VYS9</accession>
<gene>
    <name evidence="1" type="ORF">SAMN05216505_109145</name>
</gene>
<dbReference type="STRING" id="67344.SAMN05216505_109145"/>
<organism evidence="1 2">
    <name type="scientific">Streptomyces prasinopilosus</name>
    <dbReference type="NCBI Taxonomy" id="67344"/>
    <lineage>
        <taxon>Bacteria</taxon>
        <taxon>Bacillati</taxon>
        <taxon>Actinomycetota</taxon>
        <taxon>Actinomycetes</taxon>
        <taxon>Kitasatosporales</taxon>
        <taxon>Streptomycetaceae</taxon>
        <taxon>Streptomyces</taxon>
    </lineage>
</organism>
<sequence>MVTEEETKRIVDAISAERFQPFLDECGGDPLVALRLYCWDGEASRAFLGALRDFEVAMRNSLHARLSGRYGRADWWDSPRVQLTVKGAQQVSSAKLSLRQELGAGVAPGDMVAKLTLGFWVGLTGRGQNYEMQFWNPALRHAFRGYRGRRGALQQQLDHMRRFRNRIGHHERICHRHLEKDFESLLRLMEYVSPEKAALHRQFSQIPEVLARKPLVLAGAEPVRL</sequence>
<protein>
    <recommendedName>
        <fullName evidence="3">Abi-like protein</fullName>
    </recommendedName>
</protein>
<dbReference type="Proteomes" id="UP000182100">
    <property type="component" value="Unassembled WGS sequence"/>
</dbReference>